<dbReference type="InterPro" id="IPR052155">
    <property type="entry name" value="Biofilm_reg_signaling"/>
</dbReference>
<dbReference type="HOGENOM" id="CLU_000445_70_50_6"/>
<accession>N9QYB7</accession>
<dbReference type="CDD" id="cd00130">
    <property type="entry name" value="PAS"/>
    <property type="match status" value="1"/>
</dbReference>
<proteinExistence type="predicted"/>
<protein>
    <recommendedName>
        <fullName evidence="1">EAL domain-containing protein</fullName>
    </recommendedName>
</protein>
<dbReference type="EMBL" id="APRZ01000012">
    <property type="protein sequence ID" value="ENX35041.1"/>
    <property type="molecule type" value="Genomic_DNA"/>
</dbReference>
<feature type="domain" description="EAL" evidence="1">
    <location>
        <begin position="447"/>
        <end position="697"/>
    </location>
</feature>
<keyword evidence="3" id="KW-1185">Reference proteome</keyword>
<dbReference type="PANTHER" id="PTHR44757">
    <property type="entry name" value="DIGUANYLATE CYCLASE DGCP"/>
    <property type="match status" value="1"/>
</dbReference>
<dbReference type="PANTHER" id="PTHR44757:SF2">
    <property type="entry name" value="BIOFILM ARCHITECTURE MAINTENANCE PROTEIN MBAA"/>
    <property type="match status" value="1"/>
</dbReference>
<dbReference type="InterPro" id="IPR001633">
    <property type="entry name" value="EAL_dom"/>
</dbReference>
<dbReference type="AlphaFoldDB" id="N9QYB7"/>
<evidence type="ECO:0000313" key="2">
    <source>
        <dbReference type="EMBL" id="ENX35041.1"/>
    </source>
</evidence>
<dbReference type="OrthoDB" id="7052318at2"/>
<dbReference type="SUPFAM" id="SSF55785">
    <property type="entry name" value="PYP-like sensor domain (PAS domain)"/>
    <property type="match status" value="1"/>
</dbReference>
<dbReference type="InterPro" id="IPR035919">
    <property type="entry name" value="EAL_sf"/>
</dbReference>
<dbReference type="PROSITE" id="PS50883">
    <property type="entry name" value="EAL"/>
    <property type="match status" value="1"/>
</dbReference>
<dbReference type="SMART" id="SM00052">
    <property type="entry name" value="EAL"/>
    <property type="match status" value="1"/>
</dbReference>
<evidence type="ECO:0000313" key="3">
    <source>
        <dbReference type="Proteomes" id="UP000013009"/>
    </source>
</evidence>
<dbReference type="Gene3D" id="3.20.20.450">
    <property type="entry name" value="EAL domain"/>
    <property type="match status" value="1"/>
</dbReference>
<dbReference type="PATRIC" id="fig|1217695.3.peg.1297"/>
<dbReference type="Proteomes" id="UP000013009">
    <property type="component" value="Unassembled WGS sequence"/>
</dbReference>
<name>N9QYB7_9GAMM</name>
<organism evidence="2 3">
    <name type="scientific">Acinetobacter colistiniresistens</name>
    <dbReference type="NCBI Taxonomy" id="280145"/>
    <lineage>
        <taxon>Bacteria</taxon>
        <taxon>Pseudomonadati</taxon>
        <taxon>Pseudomonadota</taxon>
        <taxon>Gammaproteobacteria</taxon>
        <taxon>Moraxellales</taxon>
        <taxon>Moraxellaceae</taxon>
        <taxon>Acinetobacter</taxon>
    </lineage>
</organism>
<dbReference type="Gene3D" id="3.30.450.20">
    <property type="entry name" value="PAS domain"/>
    <property type="match status" value="1"/>
</dbReference>
<dbReference type="Pfam" id="PF00563">
    <property type="entry name" value="EAL"/>
    <property type="match status" value="1"/>
</dbReference>
<reference evidence="2 3" key="1">
    <citation type="submission" date="2013-02" db="EMBL/GenBank/DDBJ databases">
        <title>The Genome Sequence of Acinetobacter sp. NIPH 1859.</title>
        <authorList>
            <consortium name="The Broad Institute Genome Sequencing Platform"/>
            <consortium name="The Broad Institute Genome Sequencing Center for Infectious Disease"/>
            <person name="Cerqueira G."/>
            <person name="Feldgarden M."/>
            <person name="Courvalin P."/>
            <person name="Perichon B."/>
            <person name="Grillot-Courvalin C."/>
            <person name="Clermont D."/>
            <person name="Rocha E."/>
            <person name="Yoon E.-J."/>
            <person name="Nemec A."/>
            <person name="Walker B."/>
            <person name="Young S.K."/>
            <person name="Zeng Q."/>
            <person name="Gargeya S."/>
            <person name="Fitzgerald M."/>
            <person name="Haas B."/>
            <person name="Abouelleil A."/>
            <person name="Alvarado L."/>
            <person name="Arachchi H.M."/>
            <person name="Berlin A.M."/>
            <person name="Chapman S.B."/>
            <person name="Dewar J."/>
            <person name="Goldberg J."/>
            <person name="Griggs A."/>
            <person name="Gujja S."/>
            <person name="Hansen M."/>
            <person name="Howarth C."/>
            <person name="Imamovic A."/>
            <person name="Larimer J."/>
            <person name="McCowan C."/>
            <person name="Murphy C."/>
            <person name="Neiman D."/>
            <person name="Pearson M."/>
            <person name="Priest M."/>
            <person name="Roberts A."/>
            <person name="Saif S."/>
            <person name="Shea T."/>
            <person name="Sisk P."/>
            <person name="Sykes S."/>
            <person name="Wortman J."/>
            <person name="Nusbaum C."/>
            <person name="Birren B."/>
        </authorList>
    </citation>
    <scope>NUCLEOTIDE SEQUENCE [LARGE SCALE GENOMIC DNA]</scope>
    <source>
        <strain evidence="2 3">NIPH 1859</strain>
    </source>
</reference>
<evidence type="ECO:0000259" key="1">
    <source>
        <dbReference type="PROSITE" id="PS50883"/>
    </source>
</evidence>
<sequence>MGSIEVRNSLLSKKLKRTETRLLIIDDNQLRYNQIAAIFKAQDHQIKATLLDDLKTFEKQLNLPWDIVIFGRAYDLKIEQTLSLIQASSQPSLPVLLLEPDDFNTDQYQSYIHKGIYDVVNFKTPETFYINMIRALSYSRLVQAEHRLLNELEVAQSQAQSLVAETHKAVAILQEGIHISANNEYANLFGFSNADELIGLPILDVLQPEDLGQFKLRFKKISQGQFEQGRFELHTQNSTVKNNPLHLEFLPSGNEEEIQLNIECPTSAQVITQPPAATVSSEKVSTLGTALQQLNRQLTNHPANANAIVLFSLSSCPNEVFQNDWRGTKAYFSNIQNFIKEQVSVPVYQVDSTLFVALFQAESKNVLNSLLIGLNSLQKPQLLATANYTFPLHLKLGYCELAQAIPDEAVFEQVLSKAFSAALPVFNSPKIDTDIGLTTEHIPTKVQLSLLQELKQKLDAGDIHLKYQQLYDKQDQHTHTYEVSGGFIYNNQWQDLSDLADLKDDAELSVQLDRWVLVEACKQLHNFITQYPKAKLIVNLNHQVLLNDKQLPELVAKLLTIIGSKQAHPLILQFSEQALQQNLSQAQPQIALLRQHGAEISIRGFGDSLYSDSMLQQIDTQYLNLHSKLTKMLSSDKDIATLQEKILHFIGQKPVEIFLMELNDMNLFANAWNVEARFLQGNYFQKKLDRLTDVQDQ</sequence>
<comment type="caution">
    <text evidence="2">The sequence shown here is derived from an EMBL/GenBank/DDBJ whole genome shotgun (WGS) entry which is preliminary data.</text>
</comment>
<gene>
    <name evidence="2" type="ORF">F889_01333</name>
</gene>
<dbReference type="InterPro" id="IPR000014">
    <property type="entry name" value="PAS"/>
</dbReference>
<dbReference type="RefSeq" id="WP_005271823.1">
    <property type="nucleotide sequence ID" value="NZ_KB850194.1"/>
</dbReference>
<dbReference type="InterPro" id="IPR035965">
    <property type="entry name" value="PAS-like_dom_sf"/>
</dbReference>
<dbReference type="SUPFAM" id="SSF141868">
    <property type="entry name" value="EAL domain-like"/>
    <property type="match status" value="1"/>
</dbReference>